<accession>A0AAV4PGK6</accession>
<dbReference type="AlphaFoldDB" id="A0AAV4PGK6"/>
<name>A0AAV4PGK6_CAEEX</name>
<keyword evidence="2" id="KW-1185">Reference proteome</keyword>
<dbReference type="EMBL" id="BPLR01004628">
    <property type="protein sequence ID" value="GIX96295.1"/>
    <property type="molecule type" value="Genomic_DNA"/>
</dbReference>
<evidence type="ECO:0000313" key="2">
    <source>
        <dbReference type="Proteomes" id="UP001054945"/>
    </source>
</evidence>
<proteinExistence type="predicted"/>
<reference evidence="1 2" key="1">
    <citation type="submission" date="2021-06" db="EMBL/GenBank/DDBJ databases">
        <title>Caerostris extrusa draft genome.</title>
        <authorList>
            <person name="Kono N."/>
            <person name="Arakawa K."/>
        </authorList>
    </citation>
    <scope>NUCLEOTIDE SEQUENCE [LARGE SCALE GENOMIC DNA]</scope>
</reference>
<evidence type="ECO:0000313" key="1">
    <source>
        <dbReference type="EMBL" id="GIX96295.1"/>
    </source>
</evidence>
<comment type="caution">
    <text evidence="1">The sequence shown here is derived from an EMBL/GenBank/DDBJ whole genome shotgun (WGS) entry which is preliminary data.</text>
</comment>
<sequence length="96" mass="11453">MTDSDHYHSLSDHHYHSLLERWCFLMFRSCLTYSRNITEIRRIAGRGWILDSHLVIFKHSSPYICHLNIGDLAIMFENLYKIAKPRYPEVIISPNF</sequence>
<protein>
    <submittedName>
        <fullName evidence="1">Uncharacterized protein</fullName>
    </submittedName>
</protein>
<dbReference type="Proteomes" id="UP001054945">
    <property type="component" value="Unassembled WGS sequence"/>
</dbReference>
<gene>
    <name evidence="1" type="ORF">CEXT_1531</name>
</gene>
<organism evidence="1 2">
    <name type="scientific">Caerostris extrusa</name>
    <name type="common">Bark spider</name>
    <name type="synonym">Caerostris bankana</name>
    <dbReference type="NCBI Taxonomy" id="172846"/>
    <lineage>
        <taxon>Eukaryota</taxon>
        <taxon>Metazoa</taxon>
        <taxon>Ecdysozoa</taxon>
        <taxon>Arthropoda</taxon>
        <taxon>Chelicerata</taxon>
        <taxon>Arachnida</taxon>
        <taxon>Araneae</taxon>
        <taxon>Araneomorphae</taxon>
        <taxon>Entelegynae</taxon>
        <taxon>Araneoidea</taxon>
        <taxon>Araneidae</taxon>
        <taxon>Caerostris</taxon>
    </lineage>
</organism>